<dbReference type="InterPro" id="IPR011335">
    <property type="entry name" value="Restrct_endonuc-II-like"/>
</dbReference>
<protein>
    <recommendedName>
        <fullName evidence="1">DUF559 domain-containing protein</fullName>
    </recommendedName>
</protein>
<proteinExistence type="predicted"/>
<evidence type="ECO:0000313" key="2">
    <source>
        <dbReference type="EMBL" id="GAA3607550.1"/>
    </source>
</evidence>
<comment type="caution">
    <text evidence="2">The sequence shown here is derived from an EMBL/GenBank/DDBJ whole genome shotgun (WGS) entry which is preliminary data.</text>
</comment>
<gene>
    <name evidence="2" type="ORF">GCM10022236_06700</name>
</gene>
<dbReference type="Proteomes" id="UP001501490">
    <property type="component" value="Unassembled WGS sequence"/>
</dbReference>
<dbReference type="Gene3D" id="3.40.960.10">
    <property type="entry name" value="VSR Endonuclease"/>
    <property type="match status" value="1"/>
</dbReference>
<dbReference type="SUPFAM" id="SSF52980">
    <property type="entry name" value="Restriction endonuclease-like"/>
    <property type="match status" value="1"/>
</dbReference>
<evidence type="ECO:0000313" key="3">
    <source>
        <dbReference type="Proteomes" id="UP001501490"/>
    </source>
</evidence>
<organism evidence="2 3">
    <name type="scientific">Microlunatus ginsengisoli</name>
    <dbReference type="NCBI Taxonomy" id="363863"/>
    <lineage>
        <taxon>Bacteria</taxon>
        <taxon>Bacillati</taxon>
        <taxon>Actinomycetota</taxon>
        <taxon>Actinomycetes</taxon>
        <taxon>Propionibacteriales</taxon>
        <taxon>Propionibacteriaceae</taxon>
        <taxon>Microlunatus</taxon>
    </lineage>
</organism>
<evidence type="ECO:0000259" key="1">
    <source>
        <dbReference type="Pfam" id="PF04480"/>
    </source>
</evidence>
<sequence>MRPDARIAELLSQQGVILRREHPDLASSLQRRVHAGELVSILPGVYTIPQLARDQRTLVAGLARAHPETIVTGATAARLSYWPEAPMRAVSATIGRDRAPRQGFCWERRTIPPELVMVRGEIRMTTPSLTALDLSDLERTEALDVALRKRVVTVESLRHALELTAYRRGNVGRWAVVIDSRTGGWSYPERVGHRLLRRAGIGGWDANLPFQVAGGELYYIDIAFRRRMLAIEIDGRIHATDLQVFESDRWRQNDLVAAGWTVYRFTYAMVMNHPEMFVRTIRQALR</sequence>
<accession>A0ABP6ZGZ6</accession>
<name>A0ABP6ZGZ6_9ACTN</name>
<reference evidence="3" key="1">
    <citation type="journal article" date="2019" name="Int. J. Syst. Evol. Microbiol.">
        <title>The Global Catalogue of Microorganisms (GCM) 10K type strain sequencing project: providing services to taxonomists for standard genome sequencing and annotation.</title>
        <authorList>
            <consortium name="The Broad Institute Genomics Platform"/>
            <consortium name="The Broad Institute Genome Sequencing Center for Infectious Disease"/>
            <person name="Wu L."/>
            <person name="Ma J."/>
        </authorList>
    </citation>
    <scope>NUCLEOTIDE SEQUENCE [LARGE SCALE GENOMIC DNA]</scope>
    <source>
        <strain evidence="3">JCM 16929</strain>
    </source>
</reference>
<dbReference type="RefSeq" id="WP_344801666.1">
    <property type="nucleotide sequence ID" value="NZ_BAABAB010000005.1"/>
</dbReference>
<dbReference type="EMBL" id="BAABAB010000005">
    <property type="protein sequence ID" value="GAA3607550.1"/>
    <property type="molecule type" value="Genomic_DNA"/>
</dbReference>
<dbReference type="Pfam" id="PF04480">
    <property type="entry name" value="DUF559"/>
    <property type="match status" value="1"/>
</dbReference>
<keyword evidence="3" id="KW-1185">Reference proteome</keyword>
<dbReference type="InterPro" id="IPR007569">
    <property type="entry name" value="DUF559"/>
</dbReference>
<feature type="domain" description="DUF559" evidence="1">
    <location>
        <begin position="217"/>
        <end position="285"/>
    </location>
</feature>